<protein>
    <submittedName>
        <fullName evidence="5">Glycerol-3-phosphate dehydrogenase, anaerobic, B subunit</fullName>
    </submittedName>
</protein>
<dbReference type="PIRSF" id="PIRSF000141">
    <property type="entry name" value="Anaerobic_G3P_dh"/>
    <property type="match status" value="1"/>
</dbReference>
<evidence type="ECO:0000259" key="4">
    <source>
        <dbReference type="Pfam" id="PF00890"/>
    </source>
</evidence>
<keyword evidence="2" id="KW-0288">FMN</keyword>
<organism evidence="5 6">
    <name type="scientific">Desulfosporosinus orientis (strain ATCC 19365 / DSM 765 / NCIMB 8382 / VKM B-1628 / Singapore I)</name>
    <name type="common">Desulfotomaculum orientis</name>
    <dbReference type="NCBI Taxonomy" id="768706"/>
    <lineage>
        <taxon>Bacteria</taxon>
        <taxon>Bacillati</taxon>
        <taxon>Bacillota</taxon>
        <taxon>Clostridia</taxon>
        <taxon>Eubacteriales</taxon>
        <taxon>Desulfitobacteriaceae</taxon>
        <taxon>Desulfosporosinus</taxon>
    </lineage>
</organism>
<dbReference type="GO" id="GO:0009331">
    <property type="term" value="C:glycerol-3-phosphate dehydrogenase (FAD) complex"/>
    <property type="evidence" value="ECO:0007669"/>
    <property type="project" value="InterPro"/>
</dbReference>
<accession>G7WGA6</accession>
<dbReference type="InterPro" id="IPR009158">
    <property type="entry name" value="G3P_DH_GlpB_su"/>
</dbReference>
<keyword evidence="3" id="KW-0560">Oxidoreductase</keyword>
<dbReference type="AlphaFoldDB" id="G7WGA6"/>
<proteinExistence type="predicted"/>
<dbReference type="HOGENOM" id="CLU_047793_1_0_9"/>
<evidence type="ECO:0000313" key="6">
    <source>
        <dbReference type="Proteomes" id="UP000006346"/>
    </source>
</evidence>
<dbReference type="OrthoDB" id="140595at2"/>
<sequence length="404" mass="44740">MWDGIVVGGGLAGLLAGIRGAERGKEILIISEGVGSLIYSSGVIDVGNPGLLTKQKNHPYALLGETALNKALDYFRTLFPDYRGERGEVQYALTPLGTSRQGGLIPEGLNAGVLQDGQLMVLMVPEGMKDFFPEVIKVNLEKTYPQSVLTIHQFRLEAFEAWYALGKPITGMDYARYWCSAPGTRALKNVFNSLVQRLENTTTDLRNIVIIFPGLSAGFSMLLQEELKRLPFPVLEMTAFPPSFAGYELYQALRKRFKALGGEMIVGAGVKEVERQGKRCQRILVQSKGKDSEFRARKFVLATGGIFGGGIEVTPQEAKEMVFGLPLFVPRGEWTKAEFLGEQPYARMGVEVDHELRPLDLKTHELIWENVRVIGRMLAHWDPWMEHCGGGVALASGWFAGEKM</sequence>
<dbReference type="SUPFAM" id="SSF51905">
    <property type="entry name" value="FAD/NAD(P)-binding domain"/>
    <property type="match status" value="1"/>
</dbReference>
<evidence type="ECO:0000256" key="2">
    <source>
        <dbReference type="ARBA" id="ARBA00022643"/>
    </source>
</evidence>
<dbReference type="EMBL" id="CP003108">
    <property type="protein sequence ID" value="AET70838.1"/>
    <property type="molecule type" value="Genomic_DNA"/>
</dbReference>
<keyword evidence="6" id="KW-1185">Reference proteome</keyword>
<evidence type="ECO:0000256" key="1">
    <source>
        <dbReference type="ARBA" id="ARBA00022630"/>
    </source>
</evidence>
<dbReference type="STRING" id="768706.Desor_5464"/>
<evidence type="ECO:0000256" key="3">
    <source>
        <dbReference type="ARBA" id="ARBA00023002"/>
    </source>
</evidence>
<dbReference type="InterPro" id="IPR003953">
    <property type="entry name" value="FAD-dep_OxRdtase_2_FAD-bd"/>
</dbReference>
<dbReference type="RefSeq" id="WP_014187640.1">
    <property type="nucleotide sequence ID" value="NC_016584.1"/>
</dbReference>
<dbReference type="Pfam" id="PF00890">
    <property type="entry name" value="FAD_binding_2"/>
    <property type="match status" value="1"/>
</dbReference>
<reference evidence="6" key="1">
    <citation type="submission" date="2011-11" db="EMBL/GenBank/DDBJ databases">
        <title>Complete sequence of Desulfosporosinus orientis DSM 765.</title>
        <authorList>
            <person name="Lucas S."/>
            <person name="Han J."/>
            <person name="Lapidus A."/>
            <person name="Cheng J.-F."/>
            <person name="Goodwin L."/>
            <person name="Pitluck S."/>
            <person name="Peters L."/>
            <person name="Ovchinnikova G."/>
            <person name="Teshima H."/>
            <person name="Detter J.C."/>
            <person name="Han C."/>
            <person name="Tapia R."/>
            <person name="Land M."/>
            <person name="Hauser L."/>
            <person name="Kyrpides N."/>
            <person name="Ivanova N."/>
            <person name="Pagani I."/>
            <person name="Pester M."/>
            <person name="Spring S."/>
            <person name="Ollivier B."/>
            <person name="Rattei T."/>
            <person name="Klenk H.-P."/>
            <person name="Wagner M."/>
            <person name="Loy A."/>
            <person name="Woyke T."/>
        </authorList>
    </citation>
    <scope>NUCLEOTIDE SEQUENCE [LARGE SCALE GENOMIC DNA]</scope>
    <source>
        <strain evidence="6">ATCC 19365 / DSM 765 / NCIMB 8382 / VKM B-1628</strain>
    </source>
</reference>
<dbReference type="Gene3D" id="3.50.50.60">
    <property type="entry name" value="FAD/NAD(P)-binding domain"/>
    <property type="match status" value="1"/>
</dbReference>
<dbReference type="InterPro" id="IPR036188">
    <property type="entry name" value="FAD/NAD-bd_sf"/>
</dbReference>
<keyword evidence="1" id="KW-0285">Flavoprotein</keyword>
<reference evidence="5 6" key="2">
    <citation type="journal article" date="2012" name="J. Bacteriol.">
        <title>Complete genome sequences of Desulfosporosinus orientis DSM765T, Desulfosporosinus youngiae DSM17734T, Desulfosporosinus meridiei DSM13257T, and Desulfosporosinus acidiphilus DSM22704T.</title>
        <authorList>
            <person name="Pester M."/>
            <person name="Brambilla E."/>
            <person name="Alazard D."/>
            <person name="Rattei T."/>
            <person name="Weinmaier T."/>
            <person name="Han J."/>
            <person name="Lucas S."/>
            <person name="Lapidus A."/>
            <person name="Cheng J.F."/>
            <person name="Goodwin L."/>
            <person name="Pitluck S."/>
            <person name="Peters L."/>
            <person name="Ovchinnikova G."/>
            <person name="Teshima H."/>
            <person name="Detter J.C."/>
            <person name="Han C.S."/>
            <person name="Tapia R."/>
            <person name="Land M.L."/>
            <person name="Hauser L."/>
            <person name="Kyrpides N.C."/>
            <person name="Ivanova N.N."/>
            <person name="Pagani I."/>
            <person name="Huntmann M."/>
            <person name="Wei C.L."/>
            <person name="Davenport K.W."/>
            <person name="Daligault H."/>
            <person name="Chain P.S."/>
            <person name="Chen A."/>
            <person name="Mavromatis K."/>
            <person name="Markowitz V."/>
            <person name="Szeto E."/>
            <person name="Mikhailova N."/>
            <person name="Pati A."/>
            <person name="Wagner M."/>
            <person name="Woyke T."/>
            <person name="Ollivier B."/>
            <person name="Klenk H.P."/>
            <person name="Spring S."/>
            <person name="Loy A."/>
        </authorList>
    </citation>
    <scope>NUCLEOTIDE SEQUENCE [LARGE SCALE GENOMIC DNA]</scope>
    <source>
        <strain evidence="6">ATCC 19365 / DSM 765 / NCIMB 8382 / VKM B-1628</strain>
    </source>
</reference>
<dbReference type="Proteomes" id="UP000006346">
    <property type="component" value="Chromosome"/>
</dbReference>
<evidence type="ECO:0000313" key="5">
    <source>
        <dbReference type="EMBL" id="AET70838.1"/>
    </source>
</evidence>
<gene>
    <name evidence="5" type="ordered locus">Desor_5464</name>
</gene>
<feature type="domain" description="FAD-dependent oxidoreductase 2 FAD-binding" evidence="4">
    <location>
        <begin position="3"/>
        <end position="392"/>
    </location>
</feature>
<dbReference type="eggNOG" id="COG3075">
    <property type="taxonomic scope" value="Bacteria"/>
</dbReference>
<dbReference type="GO" id="GO:0004368">
    <property type="term" value="F:glycerol-3-phosphate dehydrogenase (quinone) activity"/>
    <property type="evidence" value="ECO:0007669"/>
    <property type="project" value="InterPro"/>
</dbReference>
<dbReference type="NCBIfam" id="TIGR03378">
    <property type="entry name" value="glycerol3P_GlpB"/>
    <property type="match status" value="1"/>
</dbReference>
<dbReference type="KEGG" id="dor:Desor_5464"/>
<dbReference type="PATRIC" id="fig|768706.3.peg.5566"/>
<name>G7WGA6_DESOD</name>